<keyword evidence="4" id="KW-1185">Reference proteome</keyword>
<evidence type="ECO:0000313" key="3">
    <source>
        <dbReference type="EMBL" id="OLN86410.1"/>
    </source>
</evidence>
<dbReference type="SMART" id="SM00382">
    <property type="entry name" value="AAA"/>
    <property type="match status" value="1"/>
</dbReference>
<dbReference type="Pfam" id="PF22942">
    <property type="entry name" value="DUF7025"/>
    <property type="match status" value="1"/>
</dbReference>
<dbReference type="AlphaFoldDB" id="A0A1Q8RPZ3"/>
<dbReference type="CDD" id="cd19481">
    <property type="entry name" value="RecA-like_protease"/>
    <property type="match status" value="1"/>
</dbReference>
<protein>
    <submittedName>
        <fullName evidence="3">ATPase family AAA domain-containing protein 3B 3</fullName>
    </submittedName>
</protein>
<dbReference type="EMBL" id="MPGH01000130">
    <property type="protein sequence ID" value="OLN86410.1"/>
    <property type="molecule type" value="Genomic_DNA"/>
</dbReference>
<reference evidence="3 4" key="1">
    <citation type="submission" date="2016-11" db="EMBL/GenBank/DDBJ databases">
        <title>Draft Genome Assembly of Colletotrichum chlorophyti a pathogen of herbaceous plants.</title>
        <authorList>
            <person name="Gan P."/>
            <person name="Narusaka M."/>
            <person name="Tsushima A."/>
            <person name="Narusaka Y."/>
            <person name="Takano Y."/>
            <person name="Shirasu K."/>
        </authorList>
    </citation>
    <scope>NUCLEOTIDE SEQUENCE [LARGE SCALE GENOMIC DNA]</scope>
    <source>
        <strain evidence="3 4">NTL11</strain>
    </source>
</reference>
<comment type="caution">
    <text evidence="3">The sequence shown here is derived from an EMBL/GenBank/DDBJ whole genome shotgun (WGS) entry which is preliminary data.</text>
</comment>
<dbReference type="PANTHER" id="PTHR46411">
    <property type="entry name" value="FAMILY ATPASE, PUTATIVE-RELATED"/>
    <property type="match status" value="1"/>
</dbReference>
<evidence type="ECO:0000259" key="2">
    <source>
        <dbReference type="SMART" id="SM00382"/>
    </source>
</evidence>
<dbReference type="SUPFAM" id="SSF52540">
    <property type="entry name" value="P-loop containing nucleoside triphosphate hydrolases"/>
    <property type="match status" value="1"/>
</dbReference>
<gene>
    <name evidence="3" type="ORF">CCHL11_06341</name>
</gene>
<dbReference type="InterPro" id="IPR003593">
    <property type="entry name" value="AAA+_ATPase"/>
</dbReference>
<feature type="domain" description="AAA+ ATPase" evidence="2">
    <location>
        <begin position="410"/>
        <end position="538"/>
    </location>
</feature>
<name>A0A1Q8RPZ3_9PEZI</name>
<dbReference type="GO" id="GO:0005524">
    <property type="term" value="F:ATP binding"/>
    <property type="evidence" value="ECO:0007669"/>
    <property type="project" value="InterPro"/>
</dbReference>
<accession>A0A1Q8RPZ3</accession>
<dbReference type="InterPro" id="IPR003959">
    <property type="entry name" value="ATPase_AAA_core"/>
</dbReference>
<dbReference type="GO" id="GO:0016887">
    <property type="term" value="F:ATP hydrolysis activity"/>
    <property type="evidence" value="ECO:0007669"/>
    <property type="project" value="InterPro"/>
</dbReference>
<proteinExistence type="predicted"/>
<sequence length="648" mass="73686">MSSPLPAAGSRREFRAYHVSLKKDGKKSIERIPDPFGKTSSGRANDDKDSSYALVITRDFTGEDPYEPKSTTLKVNSPHILKAFRDVVGSYPTVASDFKSPVQLTSPYQMLIHYWEELEHYHENTEDDNQRLHTGLLFDFMHSEVGAQRSVILSMLETQQITFPTAWVIFRPGTLLYEDIMGFPWLLECQKTAYEQNAGGPYLEVICKYTDYNGTIAGEASHTTRIYQKELFGGDSPAVITDMPIYPWSFVKNHKELQPEIEKRGRRFLSYVDMSIEAYEGLAQYLKLPPWAWYNPDMAFTRDVWLPYTESGRVIIDRKTFQKDHYKSTKGVQKALNPSPLLCPPYVLGFSLGRKCWCRFFIDRIKKVEWNTHVWDSLILPDDQKRVIRALVTSHHYPEDPRNQPEQKGKGLVILLHGSPGSGKTLTAEVAAEGMERALISASLGDLNKDQNFEHELQKTMQYATQWRAVLLLDEADVFLETREEKPGNADRNALVAVFLKHLEYFSGVVFLTTNRLASLDGAMNSRIHLALGFSTPGFETRRRLWMKCIQSIPDAEASIEDLDDAVEDIVAHVLNGREISNAVNTARTLARFDGERLQMKHIEQVLKVKLDFQKALSSENKRLTLAQSGGALVRTGSIVDESEKYLS</sequence>
<evidence type="ECO:0000313" key="4">
    <source>
        <dbReference type="Proteomes" id="UP000186583"/>
    </source>
</evidence>
<dbReference type="OrthoDB" id="10042665at2759"/>
<organism evidence="3 4">
    <name type="scientific">Colletotrichum chlorophyti</name>
    <dbReference type="NCBI Taxonomy" id="708187"/>
    <lineage>
        <taxon>Eukaryota</taxon>
        <taxon>Fungi</taxon>
        <taxon>Dikarya</taxon>
        <taxon>Ascomycota</taxon>
        <taxon>Pezizomycotina</taxon>
        <taxon>Sordariomycetes</taxon>
        <taxon>Hypocreomycetidae</taxon>
        <taxon>Glomerellales</taxon>
        <taxon>Glomerellaceae</taxon>
        <taxon>Colletotrichum</taxon>
    </lineage>
</organism>
<evidence type="ECO:0000256" key="1">
    <source>
        <dbReference type="SAM" id="MobiDB-lite"/>
    </source>
</evidence>
<feature type="region of interest" description="Disordered" evidence="1">
    <location>
        <begin position="25"/>
        <end position="47"/>
    </location>
</feature>
<dbReference type="Pfam" id="PF00004">
    <property type="entry name" value="AAA"/>
    <property type="match status" value="1"/>
</dbReference>
<dbReference type="Proteomes" id="UP000186583">
    <property type="component" value="Unassembled WGS sequence"/>
</dbReference>
<dbReference type="STRING" id="708187.A0A1Q8RPZ3"/>
<dbReference type="PANTHER" id="PTHR46411:SF3">
    <property type="entry name" value="AAA+ ATPASE DOMAIN-CONTAINING PROTEIN"/>
    <property type="match status" value="1"/>
</dbReference>
<dbReference type="Gene3D" id="3.40.50.300">
    <property type="entry name" value="P-loop containing nucleotide triphosphate hydrolases"/>
    <property type="match status" value="1"/>
</dbReference>
<dbReference type="InterPro" id="IPR054289">
    <property type="entry name" value="DUF7025"/>
</dbReference>
<dbReference type="InterPro" id="IPR027417">
    <property type="entry name" value="P-loop_NTPase"/>
</dbReference>